<dbReference type="InterPro" id="IPR013783">
    <property type="entry name" value="Ig-like_fold"/>
</dbReference>
<dbReference type="PROSITE" id="PS50835">
    <property type="entry name" value="IG_LIKE"/>
    <property type="match status" value="1"/>
</dbReference>
<accession>A0ABD1J3H3</accession>
<keyword evidence="5" id="KW-1185">Reference proteome</keyword>
<keyword evidence="1" id="KW-1133">Transmembrane helix</keyword>
<name>A0ABD1J3H3_9TELE</name>
<dbReference type="AlphaFoldDB" id="A0ABD1J3H3"/>
<evidence type="ECO:0000313" key="4">
    <source>
        <dbReference type="EMBL" id="KAL2081055.1"/>
    </source>
</evidence>
<feature type="transmembrane region" description="Helical" evidence="1">
    <location>
        <begin position="165"/>
        <end position="190"/>
    </location>
</feature>
<gene>
    <name evidence="4" type="ORF">ACEWY4_022908</name>
</gene>
<dbReference type="EMBL" id="JBHFQA010000020">
    <property type="protein sequence ID" value="KAL2081055.1"/>
    <property type="molecule type" value="Genomic_DNA"/>
</dbReference>
<dbReference type="PANTHER" id="PTHR37996">
    <property type="entry name" value="B- AND T-LYMPHOCYTE ATTENUATOR"/>
    <property type="match status" value="1"/>
</dbReference>
<evidence type="ECO:0000256" key="2">
    <source>
        <dbReference type="SAM" id="SignalP"/>
    </source>
</evidence>
<dbReference type="Proteomes" id="UP001591681">
    <property type="component" value="Unassembled WGS sequence"/>
</dbReference>
<dbReference type="InterPro" id="IPR036179">
    <property type="entry name" value="Ig-like_dom_sf"/>
</dbReference>
<sequence>MGVLCSVWANGPPLLGLLLILCQYTGAQDDSVCDAQILVRRHTVLQTSPMKPLMLSCTIRWSGCDAEPTVTWCKLLSSGNCVNVNASPGGLIRQENVLKEKDQLISHLIFQHVAKHDDGLYRCEISGLEEIVSHAINVSVSDVSVAVKPTERPAAGSERGFHQDWLLYVLVSAVCVLVILTVILLCICALRAGMFTHNYML</sequence>
<feature type="chain" id="PRO_5044809980" description="Ig-like domain-containing protein" evidence="2">
    <location>
        <begin position="28"/>
        <end position="201"/>
    </location>
</feature>
<protein>
    <recommendedName>
        <fullName evidence="3">Ig-like domain-containing protein</fullName>
    </recommendedName>
</protein>
<keyword evidence="2" id="KW-0732">Signal</keyword>
<evidence type="ECO:0000313" key="5">
    <source>
        <dbReference type="Proteomes" id="UP001591681"/>
    </source>
</evidence>
<organism evidence="4 5">
    <name type="scientific">Coilia grayii</name>
    <name type="common">Gray's grenadier anchovy</name>
    <dbReference type="NCBI Taxonomy" id="363190"/>
    <lineage>
        <taxon>Eukaryota</taxon>
        <taxon>Metazoa</taxon>
        <taxon>Chordata</taxon>
        <taxon>Craniata</taxon>
        <taxon>Vertebrata</taxon>
        <taxon>Euteleostomi</taxon>
        <taxon>Actinopterygii</taxon>
        <taxon>Neopterygii</taxon>
        <taxon>Teleostei</taxon>
        <taxon>Clupei</taxon>
        <taxon>Clupeiformes</taxon>
        <taxon>Clupeoidei</taxon>
        <taxon>Engraulidae</taxon>
        <taxon>Coilinae</taxon>
        <taxon>Coilia</taxon>
    </lineage>
</organism>
<keyword evidence="1" id="KW-0472">Membrane</keyword>
<keyword evidence="1" id="KW-0812">Transmembrane</keyword>
<dbReference type="Gene3D" id="2.60.40.10">
    <property type="entry name" value="Immunoglobulins"/>
    <property type="match status" value="1"/>
</dbReference>
<evidence type="ECO:0000256" key="1">
    <source>
        <dbReference type="SAM" id="Phobius"/>
    </source>
</evidence>
<feature type="domain" description="Ig-like" evidence="3">
    <location>
        <begin position="12"/>
        <end position="139"/>
    </location>
</feature>
<dbReference type="InterPro" id="IPR039257">
    <property type="entry name" value="BTLA"/>
</dbReference>
<reference evidence="4 5" key="1">
    <citation type="submission" date="2024-09" db="EMBL/GenBank/DDBJ databases">
        <title>A chromosome-level genome assembly of Gray's grenadier anchovy, Coilia grayii.</title>
        <authorList>
            <person name="Fu Z."/>
        </authorList>
    </citation>
    <scope>NUCLEOTIDE SEQUENCE [LARGE SCALE GENOMIC DNA]</scope>
    <source>
        <strain evidence="4">G4</strain>
        <tissue evidence="4">Muscle</tissue>
    </source>
</reference>
<dbReference type="SUPFAM" id="SSF48726">
    <property type="entry name" value="Immunoglobulin"/>
    <property type="match status" value="1"/>
</dbReference>
<dbReference type="PANTHER" id="PTHR37996:SF1">
    <property type="entry name" value="B- AND T-LYMPHOCYTE ATTENUATOR"/>
    <property type="match status" value="1"/>
</dbReference>
<evidence type="ECO:0000259" key="3">
    <source>
        <dbReference type="PROSITE" id="PS50835"/>
    </source>
</evidence>
<proteinExistence type="predicted"/>
<feature type="signal peptide" evidence="2">
    <location>
        <begin position="1"/>
        <end position="27"/>
    </location>
</feature>
<dbReference type="InterPro" id="IPR007110">
    <property type="entry name" value="Ig-like_dom"/>
</dbReference>
<comment type="caution">
    <text evidence="4">The sequence shown here is derived from an EMBL/GenBank/DDBJ whole genome shotgun (WGS) entry which is preliminary data.</text>
</comment>